<keyword evidence="5" id="KW-0378">Hydrolase</keyword>
<organism evidence="10 11">
    <name type="scientific">Candidula unifasciata</name>
    <dbReference type="NCBI Taxonomy" id="100452"/>
    <lineage>
        <taxon>Eukaryota</taxon>
        <taxon>Metazoa</taxon>
        <taxon>Spiralia</taxon>
        <taxon>Lophotrochozoa</taxon>
        <taxon>Mollusca</taxon>
        <taxon>Gastropoda</taxon>
        <taxon>Heterobranchia</taxon>
        <taxon>Euthyneura</taxon>
        <taxon>Panpulmonata</taxon>
        <taxon>Eupulmonata</taxon>
        <taxon>Stylommatophora</taxon>
        <taxon>Helicina</taxon>
        <taxon>Helicoidea</taxon>
        <taxon>Geomitridae</taxon>
        <taxon>Candidula</taxon>
    </lineage>
</organism>
<comment type="caution">
    <text evidence="10">The sequence shown here is derived from an EMBL/GenBank/DDBJ whole genome shotgun (WGS) entry which is preliminary data.</text>
</comment>
<accession>A0A8S3ZW06</accession>
<dbReference type="EMBL" id="CAJHNH020004458">
    <property type="protein sequence ID" value="CAG5131096.1"/>
    <property type="molecule type" value="Genomic_DNA"/>
</dbReference>
<keyword evidence="2" id="KW-0964">Secreted</keyword>
<reference evidence="10" key="1">
    <citation type="submission" date="2021-04" db="EMBL/GenBank/DDBJ databases">
        <authorList>
            <consortium name="Molecular Ecology Group"/>
        </authorList>
    </citation>
    <scope>NUCLEOTIDE SEQUENCE</scope>
</reference>
<dbReference type="InterPro" id="IPR009003">
    <property type="entry name" value="Peptidase_S1_PA"/>
</dbReference>
<gene>
    <name evidence="10" type="ORF">CUNI_LOCUS16654</name>
</gene>
<feature type="domain" description="Peptidase S1" evidence="9">
    <location>
        <begin position="1"/>
        <end position="66"/>
    </location>
</feature>
<evidence type="ECO:0000259" key="9">
    <source>
        <dbReference type="PROSITE" id="PS50240"/>
    </source>
</evidence>
<keyword evidence="8" id="KW-0325">Glycoprotein</keyword>
<keyword evidence="11" id="KW-1185">Reference proteome</keyword>
<keyword evidence="6" id="KW-0720">Serine protease</keyword>
<dbReference type="PROSITE" id="PS00135">
    <property type="entry name" value="TRYPSIN_SER"/>
    <property type="match status" value="1"/>
</dbReference>
<dbReference type="PANTHER" id="PTHR24264:SF65">
    <property type="entry name" value="SRCR DOMAIN-CONTAINING PROTEIN"/>
    <property type="match status" value="1"/>
</dbReference>
<dbReference type="InterPro" id="IPR050127">
    <property type="entry name" value="Serine_Proteases_S1"/>
</dbReference>
<dbReference type="PROSITE" id="PS50240">
    <property type="entry name" value="TRYPSIN_DOM"/>
    <property type="match status" value="1"/>
</dbReference>
<dbReference type="GO" id="GO:0006508">
    <property type="term" value="P:proteolysis"/>
    <property type="evidence" value="ECO:0007669"/>
    <property type="project" value="UniProtKB-KW"/>
</dbReference>
<dbReference type="Proteomes" id="UP000678393">
    <property type="component" value="Unassembled WGS sequence"/>
</dbReference>
<dbReference type="SUPFAM" id="SSF50494">
    <property type="entry name" value="Trypsin-like serine proteases"/>
    <property type="match status" value="1"/>
</dbReference>
<protein>
    <recommendedName>
        <fullName evidence="9">Peptidase S1 domain-containing protein</fullName>
    </recommendedName>
</protein>
<dbReference type="Pfam" id="PF00089">
    <property type="entry name" value="Trypsin"/>
    <property type="match status" value="1"/>
</dbReference>
<dbReference type="InterPro" id="IPR043504">
    <property type="entry name" value="Peptidase_S1_PA_chymotrypsin"/>
</dbReference>
<dbReference type="Gene3D" id="2.40.10.10">
    <property type="entry name" value="Trypsin-like serine proteases"/>
    <property type="match status" value="1"/>
</dbReference>
<dbReference type="GO" id="GO:0005615">
    <property type="term" value="C:extracellular space"/>
    <property type="evidence" value="ECO:0007669"/>
    <property type="project" value="TreeGrafter"/>
</dbReference>
<dbReference type="InterPro" id="IPR033116">
    <property type="entry name" value="TRYPSIN_SER"/>
</dbReference>
<evidence type="ECO:0000256" key="1">
    <source>
        <dbReference type="ARBA" id="ARBA00004613"/>
    </source>
</evidence>
<keyword evidence="7" id="KW-1015">Disulfide bond</keyword>
<proteinExistence type="predicted"/>
<evidence type="ECO:0000256" key="6">
    <source>
        <dbReference type="ARBA" id="ARBA00022825"/>
    </source>
</evidence>
<dbReference type="AlphaFoldDB" id="A0A8S3ZW06"/>
<comment type="subcellular location">
    <subcellularLocation>
        <location evidence="1">Secreted</location>
    </subcellularLocation>
</comment>
<evidence type="ECO:0000256" key="8">
    <source>
        <dbReference type="ARBA" id="ARBA00023180"/>
    </source>
</evidence>
<dbReference type="InterPro" id="IPR001254">
    <property type="entry name" value="Trypsin_dom"/>
</dbReference>
<name>A0A8S3ZW06_9EUPU</name>
<evidence type="ECO:0000256" key="7">
    <source>
        <dbReference type="ARBA" id="ARBA00023157"/>
    </source>
</evidence>
<evidence type="ECO:0000256" key="3">
    <source>
        <dbReference type="ARBA" id="ARBA00022670"/>
    </source>
</evidence>
<keyword evidence="3" id="KW-0645">Protease</keyword>
<keyword evidence="4" id="KW-0732">Signal</keyword>
<dbReference type="OrthoDB" id="6052809at2759"/>
<evidence type="ECO:0000256" key="4">
    <source>
        <dbReference type="ARBA" id="ARBA00022729"/>
    </source>
</evidence>
<evidence type="ECO:0000256" key="5">
    <source>
        <dbReference type="ARBA" id="ARBA00022801"/>
    </source>
</evidence>
<dbReference type="PANTHER" id="PTHR24264">
    <property type="entry name" value="TRYPSIN-RELATED"/>
    <property type="match status" value="1"/>
</dbReference>
<evidence type="ECO:0000313" key="10">
    <source>
        <dbReference type="EMBL" id="CAG5131096.1"/>
    </source>
</evidence>
<sequence length="75" mass="8253">MFCAGYADRQVDSCRGDSGGPVVYEFEGYYWLYGIVSWGGGCAQPNLPGVYARVTVLMPWIEGTIKSNSLKISKH</sequence>
<evidence type="ECO:0000313" key="11">
    <source>
        <dbReference type="Proteomes" id="UP000678393"/>
    </source>
</evidence>
<dbReference type="FunFam" id="2.40.10.10:FF:000054">
    <property type="entry name" value="Complement C1r subcomponent"/>
    <property type="match status" value="1"/>
</dbReference>
<dbReference type="GO" id="GO:0004252">
    <property type="term" value="F:serine-type endopeptidase activity"/>
    <property type="evidence" value="ECO:0007669"/>
    <property type="project" value="InterPro"/>
</dbReference>
<evidence type="ECO:0000256" key="2">
    <source>
        <dbReference type="ARBA" id="ARBA00022525"/>
    </source>
</evidence>